<dbReference type="GO" id="GO:0008081">
    <property type="term" value="F:phosphoric diester hydrolase activity"/>
    <property type="evidence" value="ECO:0007669"/>
    <property type="project" value="InterPro"/>
</dbReference>
<dbReference type="PANTHER" id="PTHR46211:SF1">
    <property type="entry name" value="GLYCEROPHOSPHODIESTER PHOSPHODIESTERASE, CYTOPLASMIC"/>
    <property type="match status" value="1"/>
</dbReference>
<reference evidence="1 2" key="1">
    <citation type="journal article" date="2016" name="Front. Microbiol.">
        <title>High-Level Heat Resistance of Spores of Bacillus amyloliquefaciens and Bacillus licheniformis Results from the Presence of a spoVA Operon in a Tn1546 Transposon.</title>
        <authorList>
            <person name="Berendsen E.M."/>
            <person name="Koning R.A."/>
            <person name="Boekhorst J."/>
            <person name="de Jong A."/>
            <person name="Kuipers O.P."/>
            <person name="Wells-Bennik M.H."/>
        </authorList>
    </citation>
    <scope>NUCLEOTIDE SEQUENCE [LARGE SCALE GENOMIC DNA]</scope>
    <source>
        <strain evidence="1 2">B4121</strain>
    </source>
</reference>
<dbReference type="RefSeq" id="WP_023856934.1">
    <property type="nucleotide sequence ID" value="NZ_AP023088.1"/>
</dbReference>
<proteinExistence type="predicted"/>
<dbReference type="GO" id="GO:0006629">
    <property type="term" value="P:lipid metabolic process"/>
    <property type="evidence" value="ECO:0007669"/>
    <property type="project" value="InterPro"/>
</dbReference>
<dbReference type="Proteomes" id="UP000185604">
    <property type="component" value="Unassembled WGS sequence"/>
</dbReference>
<dbReference type="AlphaFoldDB" id="A0A6N2GRL9"/>
<dbReference type="Gene3D" id="3.20.20.190">
    <property type="entry name" value="Phosphatidylinositol (PI) phosphodiesterase"/>
    <property type="match status" value="1"/>
</dbReference>
<dbReference type="InterPro" id="IPR017946">
    <property type="entry name" value="PLC-like_Pdiesterase_TIM-brl"/>
</dbReference>
<gene>
    <name evidence="1" type="ORF">B4121_1382</name>
</gene>
<dbReference type="PROSITE" id="PS51704">
    <property type="entry name" value="GP_PDE"/>
    <property type="match status" value="1"/>
</dbReference>
<name>A0A6N2GRL9_9BACI</name>
<protein>
    <submittedName>
        <fullName evidence="1">Glycerophosphoryl diester phosphodiesterase periplasmic</fullName>
    </submittedName>
</protein>
<dbReference type="PANTHER" id="PTHR46211">
    <property type="entry name" value="GLYCEROPHOSPHORYL DIESTER PHOSPHODIESTERASE"/>
    <property type="match status" value="1"/>
</dbReference>
<organism evidence="1 2">
    <name type="scientific">Bacillus paralicheniformis</name>
    <dbReference type="NCBI Taxonomy" id="1648923"/>
    <lineage>
        <taxon>Bacteria</taxon>
        <taxon>Bacillati</taxon>
        <taxon>Bacillota</taxon>
        <taxon>Bacilli</taxon>
        <taxon>Bacillales</taxon>
        <taxon>Bacillaceae</taxon>
        <taxon>Bacillus</taxon>
    </lineage>
</organism>
<dbReference type="SUPFAM" id="SSF51695">
    <property type="entry name" value="PLC-like phosphodiesterases"/>
    <property type="match status" value="1"/>
</dbReference>
<dbReference type="EMBL" id="LKPO01000008">
    <property type="protein sequence ID" value="OLF95820.1"/>
    <property type="molecule type" value="Genomic_DNA"/>
</dbReference>
<dbReference type="InterPro" id="IPR030395">
    <property type="entry name" value="GP_PDE_dom"/>
</dbReference>
<dbReference type="Pfam" id="PF03009">
    <property type="entry name" value="GDPD"/>
    <property type="match status" value="1"/>
</dbReference>
<evidence type="ECO:0000313" key="2">
    <source>
        <dbReference type="Proteomes" id="UP000185604"/>
    </source>
</evidence>
<accession>A0A6N2GRL9</accession>
<evidence type="ECO:0000313" key="1">
    <source>
        <dbReference type="EMBL" id="OLF95820.1"/>
    </source>
</evidence>
<comment type="caution">
    <text evidence="1">The sequence shown here is derived from an EMBL/GenBank/DDBJ whole genome shotgun (WGS) entry which is preliminary data.</text>
</comment>
<sequence length="286" mass="31224">MSALLKKLMLSSLIGVSIGSALFAPDAGAQEPAAKPKKVAVIAHRGASGYAPENTMAAFEKAHQMKADYIELDVQMSKDGELVVIHDTTVNRTTDIGSVLPVAVKDLTLAELRKLDAGSYFGPQFAGERIPTFEEVLDRYKGKIGMLIELKEPARYPGIEEKVSAALKERRMDKPKNGKIIVQSFDFNSVYKIHQLLPSMPTGVLTSKTADLTDAKLKAFSGYAKYVNANLKNVAADPTLVPRIHAFGMKITPWTVRSRDEVPPLLKAGVDGIVTDFPDYVPKKVR</sequence>